<evidence type="ECO:0000313" key="10">
    <source>
        <dbReference type="EMBL" id="MCZ4520696.1"/>
    </source>
</evidence>
<dbReference type="InterPro" id="IPR025824">
    <property type="entry name" value="OB-fold_nuc-bd_dom"/>
</dbReference>
<dbReference type="PANTHER" id="PTHR30008">
    <property type="entry name" value="EXODEOXYRIBONUCLEASE 7 LARGE SUBUNIT"/>
    <property type="match status" value="1"/>
</dbReference>
<organism evidence="10 11">
    <name type="scientific">Rhodococcus ruber</name>
    <dbReference type="NCBI Taxonomy" id="1830"/>
    <lineage>
        <taxon>Bacteria</taxon>
        <taxon>Bacillati</taxon>
        <taxon>Actinomycetota</taxon>
        <taxon>Actinomycetes</taxon>
        <taxon>Mycobacteriales</taxon>
        <taxon>Nocardiaceae</taxon>
        <taxon>Rhodococcus</taxon>
    </lineage>
</organism>
<evidence type="ECO:0000256" key="2">
    <source>
        <dbReference type="ARBA" id="ARBA00022722"/>
    </source>
</evidence>
<dbReference type="EC" id="3.1.11.6" evidence="5"/>
<dbReference type="Proteomes" id="UP001081071">
    <property type="component" value="Unassembled WGS sequence"/>
</dbReference>
<comment type="subcellular location">
    <subcellularLocation>
        <location evidence="5 6">Cytoplasm</location>
    </subcellularLocation>
</comment>
<keyword evidence="2 5" id="KW-0540">Nuclease</keyword>
<evidence type="ECO:0000256" key="6">
    <source>
        <dbReference type="RuleBase" id="RU004355"/>
    </source>
</evidence>
<dbReference type="HAMAP" id="MF_00378">
    <property type="entry name" value="Exonuc_7_L"/>
    <property type="match status" value="1"/>
</dbReference>
<evidence type="ECO:0000256" key="5">
    <source>
        <dbReference type="HAMAP-Rule" id="MF_00378"/>
    </source>
</evidence>
<keyword evidence="3 5" id="KW-0378">Hydrolase</keyword>
<evidence type="ECO:0000256" key="7">
    <source>
        <dbReference type="SAM" id="MobiDB-lite"/>
    </source>
</evidence>
<comment type="catalytic activity">
    <reaction evidence="5 6">
        <text>Exonucleolytic cleavage in either 5'- to 3'- or 3'- to 5'-direction to yield nucleoside 5'-phosphates.</text>
        <dbReference type="EC" id="3.1.11.6"/>
    </reaction>
</comment>
<dbReference type="Pfam" id="PF02601">
    <property type="entry name" value="Exonuc_VII_L"/>
    <property type="match status" value="1"/>
</dbReference>
<feature type="domain" description="OB-fold nucleic acid binding" evidence="9">
    <location>
        <begin position="29"/>
        <end position="122"/>
    </location>
</feature>
<dbReference type="InterPro" id="IPR020579">
    <property type="entry name" value="Exonuc_VII_lsu_C"/>
</dbReference>
<dbReference type="PANTHER" id="PTHR30008:SF0">
    <property type="entry name" value="EXODEOXYRIBONUCLEASE 7 LARGE SUBUNIT"/>
    <property type="match status" value="1"/>
</dbReference>
<protein>
    <recommendedName>
        <fullName evidence="5">Exodeoxyribonuclease 7 large subunit</fullName>
        <ecNumber evidence="5">3.1.11.6</ecNumber>
    </recommendedName>
    <alternativeName>
        <fullName evidence="5">Exodeoxyribonuclease VII large subunit</fullName>
        <shortName evidence="5">Exonuclease VII large subunit</shortName>
    </alternativeName>
</protein>
<dbReference type="CDD" id="cd04489">
    <property type="entry name" value="ExoVII_LU_OBF"/>
    <property type="match status" value="1"/>
</dbReference>
<keyword evidence="4 5" id="KW-0269">Exonuclease</keyword>
<reference evidence="10" key="1">
    <citation type="submission" date="2022-12" db="EMBL/GenBank/DDBJ databases">
        <authorList>
            <person name="Krivoruchko A.V."/>
            <person name="Elkin A."/>
        </authorList>
    </citation>
    <scope>NUCLEOTIDE SEQUENCE</scope>
    <source>
        <strain evidence="10">IEGM 1391</strain>
    </source>
</reference>
<proteinExistence type="inferred from homology"/>
<name>A0ABT4MLR5_9NOCA</name>
<evidence type="ECO:0000259" key="8">
    <source>
        <dbReference type="Pfam" id="PF02601"/>
    </source>
</evidence>
<keyword evidence="11" id="KW-1185">Reference proteome</keyword>
<feature type="domain" description="Exonuclease VII large subunit C-terminal" evidence="8">
    <location>
        <begin position="145"/>
        <end position="368"/>
    </location>
</feature>
<keyword evidence="1 5" id="KW-0963">Cytoplasm</keyword>
<evidence type="ECO:0000313" key="11">
    <source>
        <dbReference type="Proteomes" id="UP001081071"/>
    </source>
</evidence>
<dbReference type="NCBIfam" id="TIGR00237">
    <property type="entry name" value="xseA"/>
    <property type="match status" value="1"/>
</dbReference>
<accession>A0ABT4MLR5</accession>
<dbReference type="InterPro" id="IPR003753">
    <property type="entry name" value="Exonuc_VII_L"/>
</dbReference>
<evidence type="ECO:0000256" key="1">
    <source>
        <dbReference type="ARBA" id="ARBA00022490"/>
    </source>
</evidence>
<evidence type="ECO:0000256" key="3">
    <source>
        <dbReference type="ARBA" id="ARBA00022801"/>
    </source>
</evidence>
<dbReference type="EMBL" id="JAPWIJ010000008">
    <property type="protein sequence ID" value="MCZ4520696.1"/>
    <property type="molecule type" value="Genomic_DNA"/>
</dbReference>
<dbReference type="GO" id="GO:0008855">
    <property type="term" value="F:exodeoxyribonuclease VII activity"/>
    <property type="evidence" value="ECO:0007669"/>
    <property type="project" value="UniProtKB-EC"/>
</dbReference>
<feature type="region of interest" description="Disordered" evidence="7">
    <location>
        <begin position="1"/>
        <end position="25"/>
    </location>
</feature>
<gene>
    <name evidence="5 10" type="primary">xseA</name>
    <name evidence="10" type="ORF">O4220_19480</name>
</gene>
<comment type="subunit">
    <text evidence="5">Heterooligomer composed of large and small subunits.</text>
</comment>
<comment type="similarity">
    <text evidence="5 6">Belongs to the XseA family.</text>
</comment>
<sequence length="425" mass="45543">MSTPPTQSGPTQPGSTQAAASSAEQPWPVRTVAMKVAGWIDKLGSIWVEGQLTQINARPGTRTAFLTLRDPSADMSLSVTCSPQLLDRSPVPLTEGARVILYGKLSFFTGRGTISLRATDIRAVGVGELLARIERLRALLAAEGLFDPRLKRPLPFLPGTIGLITARASAAEKDVLTVAQRRWPAVRFEVRNTPVQGPQAVPAILDALKDLNDDPGVDVIILARGGGSVEDLLPFSDEALCRAISRATTPIVSAIGHEPDSPLSDHVADLRAATPTDAAKLVVPDAVAEQALVSELKSRSAAALRNWVEREARGLDMLRHRPVLADPLASLEQRREEIRRLTDAARRDVQRELTTQDTLVEHLRARLATLGPAATLARGYAVVQRVVAGSDPEVLRSVEDAPPGTQIRVRVADGAVTAAVMGRVK</sequence>
<evidence type="ECO:0000256" key="4">
    <source>
        <dbReference type="ARBA" id="ARBA00022839"/>
    </source>
</evidence>
<dbReference type="Pfam" id="PF13742">
    <property type="entry name" value="tRNA_anti_2"/>
    <property type="match status" value="1"/>
</dbReference>
<evidence type="ECO:0000259" key="9">
    <source>
        <dbReference type="Pfam" id="PF13742"/>
    </source>
</evidence>
<comment type="function">
    <text evidence="5">Bidirectionally degrades single-stranded DNA into large acid-insoluble oligonucleotides, which are then degraded further into small acid-soluble oligonucleotides.</text>
</comment>
<comment type="caution">
    <text evidence="10">The sequence shown here is derived from an EMBL/GenBank/DDBJ whole genome shotgun (WGS) entry which is preliminary data.</text>
</comment>
<feature type="compositionally biased region" description="Low complexity" evidence="7">
    <location>
        <begin position="1"/>
        <end position="17"/>
    </location>
</feature>